<dbReference type="RefSeq" id="WP_255229141.1">
    <property type="nucleotide sequence ID" value="NZ_JAJEKE010000025.1"/>
</dbReference>
<dbReference type="CDD" id="cd16012">
    <property type="entry name" value="ALP"/>
    <property type="match status" value="1"/>
</dbReference>
<protein>
    <submittedName>
        <fullName evidence="4">Alkaline phosphatase</fullName>
        <ecNumber evidence="4">3.1.3.1</ecNumber>
    </submittedName>
</protein>
<dbReference type="SMART" id="SM00098">
    <property type="entry name" value="alkPPc"/>
    <property type="match status" value="1"/>
</dbReference>
<comment type="caution">
    <text evidence="4">The sequence shown here is derived from an EMBL/GenBank/DDBJ whole genome shotgun (WGS) entry which is preliminary data.</text>
</comment>
<accession>A0ABT1NNA1</accession>
<dbReference type="PRINTS" id="PR00113">
    <property type="entry name" value="ALKPHPHTASE"/>
</dbReference>
<feature type="chain" id="PRO_5046153338" evidence="3">
    <location>
        <begin position="29"/>
        <end position="543"/>
    </location>
</feature>
<evidence type="ECO:0000256" key="2">
    <source>
        <dbReference type="RuleBase" id="RU003946"/>
    </source>
</evidence>
<dbReference type="PANTHER" id="PTHR11596">
    <property type="entry name" value="ALKALINE PHOSPHATASE"/>
    <property type="match status" value="1"/>
</dbReference>
<dbReference type="InterPro" id="IPR001952">
    <property type="entry name" value="Alkaline_phosphatase"/>
</dbReference>
<dbReference type="Gene3D" id="1.10.60.40">
    <property type="match status" value="1"/>
</dbReference>
<proteinExistence type="inferred from homology"/>
<gene>
    <name evidence="4" type="ORF">LJD61_18905</name>
</gene>
<keyword evidence="1" id="KW-0597">Phosphoprotein</keyword>
<dbReference type="SUPFAM" id="SSF53649">
    <property type="entry name" value="Alkaline phosphatase-like"/>
    <property type="match status" value="1"/>
</dbReference>
<dbReference type="InterPro" id="IPR017850">
    <property type="entry name" value="Alkaline_phosphatase_core_sf"/>
</dbReference>
<dbReference type="EC" id="3.1.3.1" evidence="4"/>
<name>A0ABT1NNA1_9FIRM</name>
<evidence type="ECO:0000313" key="5">
    <source>
        <dbReference type="Proteomes" id="UP001651880"/>
    </source>
</evidence>
<keyword evidence="3" id="KW-0732">Signal</keyword>
<dbReference type="Proteomes" id="UP001651880">
    <property type="component" value="Unassembled WGS sequence"/>
</dbReference>
<dbReference type="Pfam" id="PF00245">
    <property type="entry name" value="Alk_phosphatase"/>
    <property type="match status" value="1"/>
</dbReference>
<sequence length="543" mass="58033">MIKSTKKFIAVMTLVVMLLSLSLANVSAAAPTSGSSIVKNAIFLIPDGMSVNATTIARYLLSGNEGGSEKLFMDQFVTGLVTTTWAKGPITDSAPAGTAYATGHKSLNGVLGIDPDKTPKATLLEAAQLKGKAVGLIATSEFMHATPAAFSAHEEKRSNYAVIAEQMLNQDIDVLLGTGASKVKPEELNIIETAKAKGYEIVNNKAEMEKSKAAKLWGNFSNAFNSTDNLSYDIDRKASEEPSLAEMTAKAIDVLNKDKDGFFLMVEGSKIDWAAHANDTIGIVTDTLAFDEAFKTAVDFAKKDGNTIVVAVTDHGNSGISIGSYDLLGYDSAPFSILTPLKGATKTAEGAMALLKEDKSNVDEVLKAYGINPAGYTPADITSKDRDTYNNAKVNRLITIFKTEPTSSNLIKIMNQKAYIAYTTGGHTGEDVPVYLYTPEKVSKAPLIGVNENTDVSKFVASSLGLSLEEVTKKLFVDVTERKGASISDNVLTLDENGKTLTIKANQSTAKLDNKTVDLNGEVAVYINGRFYVPQSALDLLKK</sequence>
<keyword evidence="5" id="KW-1185">Reference proteome</keyword>
<evidence type="ECO:0000256" key="3">
    <source>
        <dbReference type="SAM" id="SignalP"/>
    </source>
</evidence>
<dbReference type="GO" id="GO:0004035">
    <property type="term" value="F:alkaline phosphatase activity"/>
    <property type="evidence" value="ECO:0007669"/>
    <property type="project" value="UniProtKB-EC"/>
</dbReference>
<dbReference type="PANTHER" id="PTHR11596:SF5">
    <property type="entry name" value="ALKALINE PHOSPHATASE"/>
    <property type="match status" value="1"/>
</dbReference>
<feature type="signal peptide" evidence="3">
    <location>
        <begin position="1"/>
        <end position="28"/>
    </location>
</feature>
<reference evidence="4 5" key="1">
    <citation type="submission" date="2021-10" db="EMBL/GenBank/DDBJ databases">
        <title>Lutispora strain m25 sp. nov., a thermophilic, non-spore-forming bacterium isolated from a lab-scale methanogenic bioreactor digesting anaerobic sludge.</title>
        <authorList>
            <person name="El Houari A."/>
            <person name="Mcdonald J."/>
        </authorList>
    </citation>
    <scope>NUCLEOTIDE SEQUENCE [LARGE SCALE GENOMIC DNA]</scope>
    <source>
        <strain evidence="5">m25</strain>
    </source>
</reference>
<dbReference type="Gene3D" id="3.40.720.10">
    <property type="entry name" value="Alkaline Phosphatase, subunit A"/>
    <property type="match status" value="1"/>
</dbReference>
<dbReference type="EMBL" id="JAJEKE010000025">
    <property type="protein sequence ID" value="MCQ1531588.1"/>
    <property type="molecule type" value="Genomic_DNA"/>
</dbReference>
<keyword evidence="4" id="KW-0378">Hydrolase</keyword>
<comment type="similarity">
    <text evidence="2">Belongs to the alkaline phosphatase family.</text>
</comment>
<organism evidence="4 5">
    <name type="scientific">Lutispora saccharofermentans</name>
    <dbReference type="NCBI Taxonomy" id="3024236"/>
    <lineage>
        <taxon>Bacteria</taxon>
        <taxon>Bacillati</taxon>
        <taxon>Bacillota</taxon>
        <taxon>Clostridia</taxon>
        <taxon>Lutisporales</taxon>
        <taxon>Lutisporaceae</taxon>
        <taxon>Lutispora</taxon>
    </lineage>
</organism>
<evidence type="ECO:0000256" key="1">
    <source>
        <dbReference type="ARBA" id="ARBA00022553"/>
    </source>
</evidence>
<evidence type="ECO:0000313" key="4">
    <source>
        <dbReference type="EMBL" id="MCQ1531588.1"/>
    </source>
</evidence>